<evidence type="ECO:0000313" key="2">
    <source>
        <dbReference type="EMBL" id="KAB7515883.1"/>
    </source>
</evidence>
<accession>A0A5N5UBD4</accession>
<feature type="transmembrane region" description="Helical" evidence="1">
    <location>
        <begin position="39"/>
        <end position="62"/>
    </location>
</feature>
<keyword evidence="1" id="KW-1133">Transmembrane helix</keyword>
<evidence type="ECO:0000313" key="6">
    <source>
        <dbReference type="Proteomes" id="UP000326302"/>
    </source>
</evidence>
<dbReference type="InterPro" id="IPR055943">
    <property type="entry name" value="DUF7521"/>
</dbReference>
<evidence type="ECO:0000313" key="3">
    <source>
        <dbReference type="EMBL" id="KAB7516902.1"/>
    </source>
</evidence>
<protein>
    <submittedName>
        <fullName evidence="2">Uncharacterized protein</fullName>
    </submittedName>
</protein>
<keyword evidence="1" id="KW-0812">Transmembrane</keyword>
<feature type="transmembrane region" description="Helical" evidence="1">
    <location>
        <begin position="7"/>
        <end position="27"/>
    </location>
</feature>
<dbReference type="Proteomes" id="UP000326865">
    <property type="component" value="Unassembled WGS sequence"/>
</dbReference>
<dbReference type="AlphaFoldDB" id="A0A5N5UBD4"/>
<sequence>MPESYCCCFDVLLGFSLGLTLISFRAYRDSGTDRLKYAFVGFASISMGVAVTSLTTQLLFAARDPTDGLFIGLQVAGATLFCVGFGELYYSLYR</sequence>
<name>A0A5N5UBD4_9EURY</name>
<dbReference type="EMBL" id="QJOW01000002">
    <property type="protein sequence ID" value="KAB7516902.1"/>
    <property type="molecule type" value="Genomic_DNA"/>
</dbReference>
<feature type="transmembrane region" description="Helical" evidence="1">
    <location>
        <begin position="69"/>
        <end position="92"/>
    </location>
</feature>
<dbReference type="Pfam" id="PF24365">
    <property type="entry name" value="DUF7521"/>
    <property type="match status" value="1"/>
</dbReference>
<dbReference type="Proteomes" id="UP000326302">
    <property type="component" value="Unassembled WGS sequence"/>
</dbReference>
<dbReference type="EMBL" id="QMDY01000001">
    <property type="protein sequence ID" value="KAB7519969.1"/>
    <property type="molecule type" value="Genomic_DNA"/>
</dbReference>
<accession>A0A5N5UHK8</accession>
<evidence type="ECO:0000313" key="4">
    <source>
        <dbReference type="EMBL" id="KAB7519969.1"/>
    </source>
</evidence>
<proteinExistence type="predicted"/>
<evidence type="ECO:0000256" key="1">
    <source>
        <dbReference type="SAM" id="Phobius"/>
    </source>
</evidence>
<keyword evidence="1" id="KW-0472">Membrane</keyword>
<dbReference type="EMBL" id="QKKZ01000001">
    <property type="protein sequence ID" value="KAB7515883.1"/>
    <property type="molecule type" value="Genomic_DNA"/>
</dbReference>
<evidence type="ECO:0000313" key="5">
    <source>
        <dbReference type="Proteomes" id="UP000326207"/>
    </source>
</evidence>
<keyword evidence="7" id="KW-1185">Reference proteome</keyword>
<accession>A0A5N5UM15</accession>
<comment type="caution">
    <text evidence="2">The sequence shown here is derived from an EMBL/GenBank/DDBJ whole genome shotgun (WGS) entry which is preliminary data.</text>
</comment>
<reference evidence="5 6" key="1">
    <citation type="submission" date="2019-10" db="EMBL/GenBank/DDBJ databases">
        <title>Unraveling microbial dark matter from salterns through culturing: the case of the genus Halosegnis.</title>
        <authorList>
            <person name="Duran-Viseras A."/>
            <person name="Andrei A.-S."/>
            <person name="Vera-Gargallo B."/>
            <person name="Ghai R."/>
            <person name="Sanchez-Porro C."/>
            <person name="Ventosa A."/>
        </authorList>
    </citation>
    <scope>NUCLEOTIDE SEQUENCE [LARGE SCALE GENOMIC DNA]</scope>
    <source>
        <strain evidence="3 6">F17-44</strain>
        <strain evidence="2 7">F18-79</strain>
        <strain evidence="4 5">F19-13</strain>
    </source>
</reference>
<gene>
    <name evidence="2" type="ORF">DM867_01710</name>
    <name evidence="3" type="ORF">DMP03_05935</name>
    <name evidence="4" type="ORF">DP108_01595</name>
</gene>
<dbReference type="Proteomes" id="UP000326207">
    <property type="component" value="Unassembled WGS sequence"/>
</dbReference>
<organism evidence="2 7">
    <name type="scientific">Halosegnis rubeus</name>
    <dbReference type="NCBI Taxonomy" id="2212850"/>
    <lineage>
        <taxon>Archaea</taxon>
        <taxon>Methanobacteriati</taxon>
        <taxon>Methanobacteriota</taxon>
        <taxon>Stenosarchaea group</taxon>
        <taxon>Halobacteria</taxon>
        <taxon>Halobacteriales</taxon>
        <taxon>Natronomonadaceae</taxon>
        <taxon>Halosegnis</taxon>
    </lineage>
</organism>
<evidence type="ECO:0000313" key="7">
    <source>
        <dbReference type="Proteomes" id="UP000326865"/>
    </source>
</evidence>